<reference evidence="11 12" key="1">
    <citation type="journal article" date="2014" name="Genome Biol. Evol.">
        <title>The secreted proteins of Achlya hypogyna and Thraustotheca clavata identify the ancestral oomycete secretome and reveal gene acquisitions by horizontal gene transfer.</title>
        <authorList>
            <person name="Misner I."/>
            <person name="Blouin N."/>
            <person name="Leonard G."/>
            <person name="Richards T.A."/>
            <person name="Lane C.E."/>
        </authorList>
    </citation>
    <scope>NUCLEOTIDE SEQUENCE [LARGE SCALE GENOMIC DNA]</scope>
    <source>
        <strain evidence="11 12">ATCC 34112</strain>
    </source>
</reference>
<comment type="caution">
    <text evidence="11">The sequence shown here is derived from an EMBL/GenBank/DDBJ whole genome shotgun (WGS) entry which is preliminary data.</text>
</comment>
<evidence type="ECO:0000256" key="4">
    <source>
        <dbReference type="ARBA" id="ARBA00011894"/>
    </source>
</evidence>
<keyword evidence="7 11" id="KW-0808">Transferase</keyword>
<evidence type="ECO:0000256" key="6">
    <source>
        <dbReference type="ARBA" id="ARBA00022676"/>
    </source>
</evidence>
<dbReference type="InterPro" id="IPR000836">
    <property type="entry name" value="PRTase_dom"/>
</dbReference>
<keyword evidence="6 11" id="KW-0328">Glycosyltransferase</keyword>
<proteinExistence type="inferred from homology"/>
<protein>
    <recommendedName>
        <fullName evidence="4">uracil phosphoribosyltransferase</fullName>
        <ecNumber evidence="4">2.4.2.9</ecNumber>
    </recommendedName>
</protein>
<evidence type="ECO:0000256" key="7">
    <source>
        <dbReference type="ARBA" id="ARBA00022679"/>
    </source>
</evidence>
<evidence type="ECO:0000259" key="10">
    <source>
        <dbReference type="Pfam" id="PF14681"/>
    </source>
</evidence>
<dbReference type="EC" id="2.4.2.9" evidence="4"/>
<dbReference type="GO" id="GO:0004845">
    <property type="term" value="F:uracil phosphoribosyltransferase activity"/>
    <property type="evidence" value="ECO:0007669"/>
    <property type="project" value="UniProtKB-EC"/>
</dbReference>
<evidence type="ECO:0000256" key="5">
    <source>
        <dbReference type="ARBA" id="ARBA00022533"/>
    </source>
</evidence>
<keyword evidence="12" id="KW-1185">Reference proteome</keyword>
<feature type="domain" description="Phosphoribosyltransferase" evidence="10">
    <location>
        <begin position="23"/>
        <end position="230"/>
    </location>
</feature>
<evidence type="ECO:0000313" key="12">
    <source>
        <dbReference type="Proteomes" id="UP000243217"/>
    </source>
</evidence>
<keyword evidence="8" id="KW-0547">Nucleotide-binding</keyword>
<dbReference type="EMBL" id="JNBS01002233">
    <property type="protein sequence ID" value="OQR93753.1"/>
    <property type="molecule type" value="Genomic_DNA"/>
</dbReference>
<dbReference type="STRING" id="74557.A0A1V9Z6X6"/>
<organism evidence="11 12">
    <name type="scientific">Thraustotheca clavata</name>
    <dbReference type="NCBI Taxonomy" id="74557"/>
    <lineage>
        <taxon>Eukaryota</taxon>
        <taxon>Sar</taxon>
        <taxon>Stramenopiles</taxon>
        <taxon>Oomycota</taxon>
        <taxon>Saprolegniomycetes</taxon>
        <taxon>Saprolegniales</taxon>
        <taxon>Achlyaceae</taxon>
        <taxon>Thraustotheca</taxon>
    </lineage>
</organism>
<dbReference type="NCBIfam" id="NF001097">
    <property type="entry name" value="PRK00129.1"/>
    <property type="match status" value="1"/>
</dbReference>
<dbReference type="OrthoDB" id="106623at2759"/>
<comment type="pathway">
    <text evidence="2">Pyrimidine metabolism; UMP biosynthesis via salvage pathway; UMP from uracil: step 1/1.</text>
</comment>
<dbReference type="AlphaFoldDB" id="A0A1V9Z6X6"/>
<keyword evidence="9" id="KW-0342">GTP-binding</keyword>
<dbReference type="GO" id="GO:0005525">
    <property type="term" value="F:GTP binding"/>
    <property type="evidence" value="ECO:0007669"/>
    <property type="project" value="UniProtKB-KW"/>
</dbReference>
<comment type="cofactor">
    <cofactor evidence="1">
        <name>Mg(2+)</name>
        <dbReference type="ChEBI" id="CHEBI:18420"/>
    </cofactor>
</comment>
<dbReference type="Gene3D" id="3.40.50.2020">
    <property type="match status" value="1"/>
</dbReference>
<evidence type="ECO:0000256" key="1">
    <source>
        <dbReference type="ARBA" id="ARBA00001946"/>
    </source>
</evidence>
<dbReference type="InterPro" id="IPR029057">
    <property type="entry name" value="PRTase-like"/>
</dbReference>
<accession>A0A1V9Z6X6</accession>
<evidence type="ECO:0000256" key="9">
    <source>
        <dbReference type="ARBA" id="ARBA00023134"/>
    </source>
</evidence>
<evidence type="ECO:0000256" key="3">
    <source>
        <dbReference type="ARBA" id="ARBA00009516"/>
    </source>
</evidence>
<dbReference type="Proteomes" id="UP000243217">
    <property type="component" value="Unassembled WGS sequence"/>
</dbReference>
<sequence>MSDKKMMNDMTSAMETKYSNLIVLKSNAVKSLHVNVRDKRSTHVEFKKFADRLMRVLAEEALAACTIEQATVWTPTGLEYSGMRPNANICAVSIVRAGDALLEQVIACEPAVSVGKILIQRDESTPDKRPVVYYSKLPPQMSKFDRILLLDPMLATGGSVKKAIELLLAAGIAQKNIVFANVLACPEGLKAIFEAYPEIHVVTTAIDPKLNESMYIVPGLGDYGDRYYNTTA</sequence>
<evidence type="ECO:0000256" key="8">
    <source>
        <dbReference type="ARBA" id="ARBA00022741"/>
    </source>
</evidence>
<dbReference type="CDD" id="cd06223">
    <property type="entry name" value="PRTases_typeI"/>
    <property type="match status" value="1"/>
</dbReference>
<dbReference type="InterPro" id="IPR050054">
    <property type="entry name" value="UPRTase/APRTase"/>
</dbReference>
<dbReference type="GO" id="GO:0008655">
    <property type="term" value="P:pyrimidine-containing compound salvage"/>
    <property type="evidence" value="ECO:0007669"/>
    <property type="project" value="UniProtKB-ARBA"/>
</dbReference>
<dbReference type="PANTHER" id="PTHR32315">
    <property type="entry name" value="ADENINE PHOSPHORIBOSYLTRANSFERASE"/>
    <property type="match status" value="1"/>
</dbReference>
<dbReference type="FunFam" id="3.40.50.2020:FF:000023">
    <property type="entry name" value="Probable uracil phosphoribosyltransferase"/>
    <property type="match status" value="1"/>
</dbReference>
<dbReference type="SUPFAM" id="SSF53271">
    <property type="entry name" value="PRTase-like"/>
    <property type="match status" value="1"/>
</dbReference>
<dbReference type="Pfam" id="PF14681">
    <property type="entry name" value="UPRTase"/>
    <property type="match status" value="1"/>
</dbReference>
<dbReference type="PANTHER" id="PTHR32315:SF4">
    <property type="entry name" value="URACIL PHOSPHORIBOSYLTRANSFERASE, CHLOROPLASTIC"/>
    <property type="match status" value="1"/>
</dbReference>
<keyword evidence="5" id="KW-0021">Allosteric enzyme</keyword>
<name>A0A1V9Z6X6_9STRA</name>
<evidence type="ECO:0000313" key="11">
    <source>
        <dbReference type="EMBL" id="OQR93753.1"/>
    </source>
</evidence>
<gene>
    <name evidence="11" type="ORF">THRCLA_22283</name>
</gene>
<comment type="similarity">
    <text evidence="3">Belongs to the UPRTase family.</text>
</comment>
<evidence type="ECO:0000256" key="2">
    <source>
        <dbReference type="ARBA" id="ARBA00005180"/>
    </source>
</evidence>